<dbReference type="InterPro" id="IPR007612">
    <property type="entry name" value="LOR"/>
</dbReference>
<dbReference type="RefSeq" id="XP_010261398.1">
    <property type="nucleotide sequence ID" value="XM_010263096.2"/>
</dbReference>
<dbReference type="OMA" id="MSCKGFT"/>
<evidence type="ECO:0000313" key="2">
    <source>
        <dbReference type="Proteomes" id="UP000189703"/>
    </source>
</evidence>
<dbReference type="PANTHER" id="PTHR31087">
    <property type="match status" value="1"/>
</dbReference>
<name>A0A1U8AG82_NELNU</name>
<sequence>MIVLSRCHTSKAVEVRNMDGGGDGKYEREGVCKSLTVWRKSLLFSCNGFTVIDSDGKLVFRVDNYMDGHREEILLMDGSGNPLLTMRRKKLMTFVENWLIFEGEGSEEVCRSRSAKKKPTPIFCVRKHMNLLSSNSSVLAHVFTGSSSSNTRFLYVIEGSYCQRSCQVLDESRKVMAEIKRKEAMSQGGRGGISFGVDVFLLIVRSDFNPGLAMSLVLLLDQMFS</sequence>
<dbReference type="PANTHER" id="PTHR31087:SF14">
    <property type="entry name" value="PROTEIN LURP-ONE-RELATED 17"/>
    <property type="match status" value="1"/>
</dbReference>
<evidence type="ECO:0000256" key="1">
    <source>
        <dbReference type="ARBA" id="ARBA00005437"/>
    </source>
</evidence>
<dbReference type="InterPro" id="IPR038595">
    <property type="entry name" value="LOR_sf"/>
</dbReference>
<reference evidence="3" key="1">
    <citation type="submission" date="2025-08" db="UniProtKB">
        <authorList>
            <consortium name="RefSeq"/>
        </authorList>
    </citation>
    <scope>IDENTIFICATION</scope>
</reference>
<keyword evidence="2" id="KW-1185">Reference proteome</keyword>
<dbReference type="OrthoDB" id="1876238at2759"/>
<dbReference type="Pfam" id="PF04525">
    <property type="entry name" value="LOR"/>
    <property type="match status" value="1"/>
</dbReference>
<dbReference type="Gene3D" id="2.40.160.200">
    <property type="entry name" value="LURP1-related"/>
    <property type="match status" value="1"/>
</dbReference>
<protein>
    <submittedName>
        <fullName evidence="3">Protein LURP-one-related 8-like</fullName>
    </submittedName>
</protein>
<dbReference type="GeneID" id="104600241"/>
<proteinExistence type="inferred from homology"/>
<dbReference type="Proteomes" id="UP000189703">
    <property type="component" value="Unplaced"/>
</dbReference>
<evidence type="ECO:0000313" key="3">
    <source>
        <dbReference type="RefSeq" id="XP_010261398.1"/>
    </source>
</evidence>
<accession>A0A1U8AG82</accession>
<dbReference type="InterPro" id="IPR025659">
    <property type="entry name" value="Tubby-like_C"/>
</dbReference>
<dbReference type="KEGG" id="nnu:104600241"/>
<gene>
    <name evidence="3" type="primary">LOC104600241</name>
</gene>
<dbReference type="AlphaFoldDB" id="A0A1U8AG82"/>
<organism evidence="2 3">
    <name type="scientific">Nelumbo nucifera</name>
    <name type="common">Sacred lotus</name>
    <dbReference type="NCBI Taxonomy" id="4432"/>
    <lineage>
        <taxon>Eukaryota</taxon>
        <taxon>Viridiplantae</taxon>
        <taxon>Streptophyta</taxon>
        <taxon>Embryophyta</taxon>
        <taxon>Tracheophyta</taxon>
        <taxon>Spermatophyta</taxon>
        <taxon>Magnoliopsida</taxon>
        <taxon>Proteales</taxon>
        <taxon>Nelumbonaceae</taxon>
        <taxon>Nelumbo</taxon>
    </lineage>
</organism>
<dbReference type="eggNOG" id="ENOG502RYH3">
    <property type="taxonomic scope" value="Eukaryota"/>
</dbReference>
<comment type="similarity">
    <text evidence="1">Belongs to the LOR family.</text>
</comment>
<dbReference type="SUPFAM" id="SSF54518">
    <property type="entry name" value="Tubby C-terminal domain-like"/>
    <property type="match status" value="1"/>
</dbReference>